<evidence type="ECO:0000313" key="9">
    <source>
        <dbReference type="EMBL" id="MDO7845411.1"/>
    </source>
</evidence>
<evidence type="ECO:0000256" key="6">
    <source>
        <dbReference type="ARBA" id="ARBA00023136"/>
    </source>
</evidence>
<evidence type="ECO:0000256" key="8">
    <source>
        <dbReference type="SAM" id="MobiDB-lite"/>
    </source>
</evidence>
<keyword evidence="7" id="KW-0653">Protein transport</keyword>
<proteinExistence type="inferred from homology"/>
<dbReference type="PANTHER" id="PTHR30558:SF3">
    <property type="entry name" value="BIOPOLYMER TRANSPORT PROTEIN EXBD-RELATED"/>
    <property type="match status" value="1"/>
</dbReference>
<feature type="region of interest" description="Disordered" evidence="8">
    <location>
        <begin position="1"/>
        <end position="22"/>
    </location>
</feature>
<comment type="subcellular location">
    <subcellularLocation>
        <location evidence="1">Cell membrane</location>
        <topology evidence="1">Single-pass membrane protein</topology>
    </subcellularLocation>
    <subcellularLocation>
        <location evidence="7">Cell membrane</location>
        <topology evidence="7">Single-pass type II membrane protein</topology>
    </subcellularLocation>
</comment>
<dbReference type="EMBL" id="JAUQSX010000001">
    <property type="protein sequence ID" value="MDO7845411.1"/>
    <property type="molecule type" value="Genomic_DNA"/>
</dbReference>
<keyword evidence="4 7" id="KW-0812">Transmembrane</keyword>
<keyword evidence="7" id="KW-0813">Transport</keyword>
<organism evidence="9 10">
    <name type="scientific">Hymenobacter mellowenesis</name>
    <dbReference type="NCBI Taxonomy" id="3063995"/>
    <lineage>
        <taxon>Bacteria</taxon>
        <taxon>Pseudomonadati</taxon>
        <taxon>Bacteroidota</taxon>
        <taxon>Cytophagia</taxon>
        <taxon>Cytophagales</taxon>
        <taxon>Hymenobacteraceae</taxon>
        <taxon>Hymenobacter</taxon>
    </lineage>
</organism>
<dbReference type="PANTHER" id="PTHR30558">
    <property type="entry name" value="EXBD MEMBRANE COMPONENT OF PMF-DRIVEN MACROMOLECULE IMPORT SYSTEM"/>
    <property type="match status" value="1"/>
</dbReference>
<evidence type="ECO:0000256" key="4">
    <source>
        <dbReference type="ARBA" id="ARBA00022692"/>
    </source>
</evidence>
<accession>A0ABT9A6E4</accession>
<evidence type="ECO:0000313" key="10">
    <source>
        <dbReference type="Proteomes" id="UP001167796"/>
    </source>
</evidence>
<evidence type="ECO:0000256" key="5">
    <source>
        <dbReference type="ARBA" id="ARBA00022989"/>
    </source>
</evidence>
<keyword evidence="10" id="KW-1185">Reference proteome</keyword>
<evidence type="ECO:0000256" key="3">
    <source>
        <dbReference type="ARBA" id="ARBA00022475"/>
    </source>
</evidence>
<dbReference type="Pfam" id="PF02472">
    <property type="entry name" value="ExbD"/>
    <property type="match status" value="1"/>
</dbReference>
<evidence type="ECO:0000256" key="1">
    <source>
        <dbReference type="ARBA" id="ARBA00004162"/>
    </source>
</evidence>
<dbReference type="RefSeq" id="WP_305010096.1">
    <property type="nucleotide sequence ID" value="NZ_JAUQSX010000001.1"/>
</dbReference>
<reference evidence="9" key="1">
    <citation type="submission" date="2023-07" db="EMBL/GenBank/DDBJ databases">
        <authorList>
            <person name="Kim M.K."/>
        </authorList>
    </citation>
    <scope>NUCLEOTIDE SEQUENCE</scope>
    <source>
        <strain evidence="9">M29</strain>
    </source>
</reference>
<keyword evidence="3" id="KW-1003">Cell membrane</keyword>
<dbReference type="InterPro" id="IPR003400">
    <property type="entry name" value="ExbD"/>
</dbReference>
<comment type="similarity">
    <text evidence="2 7">Belongs to the ExbD/TolR family.</text>
</comment>
<keyword evidence="5" id="KW-1133">Transmembrane helix</keyword>
<sequence>MAEIQPQAAGPTKAGKRRAKKMSTRIDMTPMVDLAFLLLTFFMLTTTFAKPYAMDLQMPVKKEGPDMPIRDYDALTIILGKGHRVHYFFGLNAPGDKTVRVPELKTTTFSADGIRQVLLNRQKERGRLVVLIKPTEDSKYKDMVDILDEMNITNQQKYALVKITSDDLTLLKTATL</sequence>
<protein>
    <submittedName>
        <fullName evidence="9">Biopolymer transporter ExbD</fullName>
    </submittedName>
</protein>
<keyword evidence="6" id="KW-0472">Membrane</keyword>
<evidence type="ECO:0000256" key="2">
    <source>
        <dbReference type="ARBA" id="ARBA00005811"/>
    </source>
</evidence>
<gene>
    <name evidence="9" type="ORF">Q5H92_03510</name>
</gene>
<dbReference type="Proteomes" id="UP001167796">
    <property type="component" value="Unassembled WGS sequence"/>
</dbReference>
<name>A0ABT9A6E4_9BACT</name>
<comment type="caution">
    <text evidence="9">The sequence shown here is derived from an EMBL/GenBank/DDBJ whole genome shotgun (WGS) entry which is preliminary data.</text>
</comment>
<evidence type="ECO:0000256" key="7">
    <source>
        <dbReference type="RuleBase" id="RU003879"/>
    </source>
</evidence>